<proteinExistence type="predicted"/>
<gene>
    <name evidence="1" type="ORF">JZ751_010703</name>
</gene>
<comment type="caution">
    <text evidence="1">The sequence shown here is derived from an EMBL/GenBank/DDBJ whole genome shotgun (WGS) entry which is preliminary data.</text>
</comment>
<dbReference type="AlphaFoldDB" id="A0A8T2MSX7"/>
<keyword evidence="2" id="KW-1185">Reference proteome</keyword>
<reference evidence="1" key="1">
    <citation type="thesis" date="2021" institute="BYU ScholarsArchive" country="Provo, UT, USA">
        <title>Applications of and Algorithms for Genome Assembly and Genomic Analyses with an Emphasis on Marine Teleosts.</title>
        <authorList>
            <person name="Pickett B.D."/>
        </authorList>
    </citation>
    <scope>NUCLEOTIDE SEQUENCE</scope>
    <source>
        <strain evidence="1">HI-2016</strain>
    </source>
</reference>
<name>A0A8T2MSX7_9TELE</name>
<dbReference type="Proteomes" id="UP000824540">
    <property type="component" value="Unassembled WGS sequence"/>
</dbReference>
<accession>A0A8T2MSX7</accession>
<organism evidence="1 2">
    <name type="scientific">Albula glossodonta</name>
    <name type="common">roundjaw bonefish</name>
    <dbReference type="NCBI Taxonomy" id="121402"/>
    <lineage>
        <taxon>Eukaryota</taxon>
        <taxon>Metazoa</taxon>
        <taxon>Chordata</taxon>
        <taxon>Craniata</taxon>
        <taxon>Vertebrata</taxon>
        <taxon>Euteleostomi</taxon>
        <taxon>Actinopterygii</taxon>
        <taxon>Neopterygii</taxon>
        <taxon>Teleostei</taxon>
        <taxon>Albuliformes</taxon>
        <taxon>Albulidae</taxon>
        <taxon>Albula</taxon>
    </lineage>
</organism>
<evidence type="ECO:0000313" key="1">
    <source>
        <dbReference type="EMBL" id="KAG9328778.1"/>
    </source>
</evidence>
<evidence type="ECO:0000313" key="2">
    <source>
        <dbReference type="Proteomes" id="UP000824540"/>
    </source>
</evidence>
<sequence length="80" mass="8845">MDTEYPLHRAVVLWISSLWKPVFTGDAMSAARCLSALDFQNSCCPSGFLKVTQVQEMQAEENTAVTTAQTGHTLTSRTQH</sequence>
<dbReference type="EMBL" id="JAFBMS010001831">
    <property type="protein sequence ID" value="KAG9328778.1"/>
    <property type="molecule type" value="Genomic_DNA"/>
</dbReference>
<protein>
    <submittedName>
        <fullName evidence="1">Uncharacterized protein</fullName>
    </submittedName>
</protein>